<name>A0A363D5J7_9BACT</name>
<dbReference type="AlphaFoldDB" id="A0A363D5J7"/>
<dbReference type="EMBL" id="MUXE01000001">
    <property type="protein sequence ID" value="PUE66579.1"/>
    <property type="molecule type" value="Genomic_DNA"/>
</dbReference>
<comment type="caution">
    <text evidence="1">The sequence shown here is derived from an EMBL/GenBank/DDBJ whole genome shotgun (WGS) entry which is preliminary data.</text>
</comment>
<reference evidence="1 2" key="1">
    <citation type="submission" date="2017-02" db="EMBL/GenBank/DDBJ databases">
        <title>Arcobacter caeni sp. nov, a new Arcobacter species isolated from reclaimed water.</title>
        <authorList>
            <person name="Figueras M.J."/>
            <person name="Perez-Cataluna A."/>
            <person name="Salas-Masso N."/>
        </authorList>
    </citation>
    <scope>NUCLEOTIDE SEQUENCE [LARGE SCALE GENOMIC DNA]</scope>
    <source>
        <strain evidence="1 2">RW17-10</strain>
    </source>
</reference>
<proteinExistence type="predicted"/>
<dbReference type="Proteomes" id="UP000251135">
    <property type="component" value="Unassembled WGS sequence"/>
</dbReference>
<evidence type="ECO:0000313" key="1">
    <source>
        <dbReference type="EMBL" id="PUE66579.1"/>
    </source>
</evidence>
<evidence type="ECO:0000313" key="2">
    <source>
        <dbReference type="Proteomes" id="UP000251135"/>
    </source>
</evidence>
<sequence length="77" mass="8958">MILLNNEKLQLKSLSLKKSNTKKIEEGATERVKNPINLSANFSKNLSKKFPINKILVILLLISLYKSKYLKYFIIYL</sequence>
<organism evidence="1 2">
    <name type="scientific">Arcobacter caeni</name>
    <dbReference type="NCBI Taxonomy" id="1912877"/>
    <lineage>
        <taxon>Bacteria</taxon>
        <taxon>Pseudomonadati</taxon>
        <taxon>Campylobacterota</taxon>
        <taxon>Epsilonproteobacteria</taxon>
        <taxon>Campylobacterales</taxon>
        <taxon>Arcobacteraceae</taxon>
        <taxon>Arcobacter</taxon>
    </lineage>
</organism>
<protein>
    <submittedName>
        <fullName evidence="1">Uncharacterized protein</fullName>
    </submittedName>
</protein>
<accession>A0A363D5J7</accession>
<gene>
    <name evidence="1" type="ORF">B0174_00580</name>
</gene>
<keyword evidence="2" id="KW-1185">Reference proteome</keyword>